<evidence type="ECO:0000313" key="2">
    <source>
        <dbReference type="EMBL" id="MBI3128588.1"/>
    </source>
</evidence>
<feature type="signal peptide" evidence="1">
    <location>
        <begin position="1"/>
        <end position="23"/>
    </location>
</feature>
<organism evidence="2 3">
    <name type="scientific">Tectimicrobiota bacterium</name>
    <dbReference type="NCBI Taxonomy" id="2528274"/>
    <lineage>
        <taxon>Bacteria</taxon>
        <taxon>Pseudomonadati</taxon>
        <taxon>Nitrospinota/Tectimicrobiota group</taxon>
        <taxon>Candidatus Tectimicrobiota</taxon>
    </lineage>
</organism>
<keyword evidence="1" id="KW-0732">Signal</keyword>
<name>A0A932I0S5_UNCTE</name>
<evidence type="ECO:0000256" key="1">
    <source>
        <dbReference type="SAM" id="SignalP"/>
    </source>
</evidence>
<sequence length="181" mass="19738">MRFRPAMALLLPLVFLASPASHAAESPYKGQEKRPIKALSGKEVEDLLAGNGMGLAKAAELNRYPGPLHVLESTSRLGLTETQRAETRRLFDAMKREAVPLGREIVERERELDARFASQEIDEASLAAALAEIGRLTGALRLVHLKAHLRMREILTPHQIALYGRARGYESSGGAGGHSGH</sequence>
<dbReference type="AlphaFoldDB" id="A0A932I0S5"/>
<proteinExistence type="predicted"/>
<protein>
    <submittedName>
        <fullName evidence="2">Periplasmic heavy metal sensor</fullName>
    </submittedName>
</protein>
<feature type="chain" id="PRO_5036737581" evidence="1">
    <location>
        <begin position="24"/>
        <end position="181"/>
    </location>
</feature>
<reference evidence="2" key="1">
    <citation type="submission" date="2020-07" db="EMBL/GenBank/DDBJ databases">
        <title>Huge and variable diversity of episymbiotic CPR bacteria and DPANN archaea in groundwater ecosystems.</title>
        <authorList>
            <person name="He C.Y."/>
            <person name="Keren R."/>
            <person name="Whittaker M."/>
            <person name="Farag I.F."/>
            <person name="Doudna J."/>
            <person name="Cate J.H.D."/>
            <person name="Banfield J.F."/>
        </authorList>
    </citation>
    <scope>NUCLEOTIDE SEQUENCE</scope>
    <source>
        <strain evidence="2">NC_groundwater_763_Ag_S-0.2um_68_21</strain>
    </source>
</reference>
<dbReference type="Proteomes" id="UP000782312">
    <property type="component" value="Unassembled WGS sequence"/>
</dbReference>
<dbReference type="InterPro" id="IPR025961">
    <property type="entry name" value="Metal_resist"/>
</dbReference>
<comment type="caution">
    <text evidence="2">The sequence shown here is derived from an EMBL/GenBank/DDBJ whole genome shotgun (WGS) entry which is preliminary data.</text>
</comment>
<gene>
    <name evidence="2" type="ORF">HYZ11_13370</name>
</gene>
<dbReference type="Pfam" id="PF13801">
    <property type="entry name" value="Metal_resist"/>
    <property type="match status" value="1"/>
</dbReference>
<evidence type="ECO:0000313" key="3">
    <source>
        <dbReference type="Proteomes" id="UP000782312"/>
    </source>
</evidence>
<accession>A0A932I0S5</accession>
<dbReference type="EMBL" id="JACPUR010000033">
    <property type="protein sequence ID" value="MBI3128588.1"/>
    <property type="molecule type" value="Genomic_DNA"/>
</dbReference>
<dbReference type="Gene3D" id="1.20.120.1490">
    <property type="match status" value="1"/>
</dbReference>